<dbReference type="InterPro" id="IPR003595">
    <property type="entry name" value="Tyr_Pase_cat"/>
</dbReference>
<keyword evidence="6" id="KW-0472">Membrane</keyword>
<dbReference type="InterPro" id="IPR050348">
    <property type="entry name" value="Protein-Tyr_Phosphatase"/>
</dbReference>
<evidence type="ECO:0000256" key="1">
    <source>
        <dbReference type="ARBA" id="ARBA00013064"/>
    </source>
</evidence>
<dbReference type="PROSITE" id="PS00383">
    <property type="entry name" value="TYR_PHOSPHATASE_1"/>
    <property type="match status" value="1"/>
</dbReference>
<dbReference type="AlphaFoldDB" id="A0A9Q1CA61"/>
<feature type="domain" description="Tyrosine-protein phosphatase" evidence="7">
    <location>
        <begin position="146"/>
        <end position="401"/>
    </location>
</feature>
<dbReference type="InterPro" id="IPR000242">
    <property type="entry name" value="PTP_cat"/>
</dbReference>
<dbReference type="OrthoDB" id="6144703at2759"/>
<keyword evidence="2" id="KW-0378">Hydrolase</keyword>
<dbReference type="Pfam" id="PF00102">
    <property type="entry name" value="Y_phosphatase"/>
    <property type="match status" value="2"/>
</dbReference>
<name>A0A9Q1CA61_HOLLE</name>
<comment type="catalytic activity">
    <reaction evidence="4">
        <text>O-phospho-L-tyrosyl-[protein] + H2O = L-tyrosyl-[protein] + phosphate</text>
        <dbReference type="Rhea" id="RHEA:10684"/>
        <dbReference type="Rhea" id="RHEA-COMP:10136"/>
        <dbReference type="Rhea" id="RHEA-COMP:20101"/>
        <dbReference type="ChEBI" id="CHEBI:15377"/>
        <dbReference type="ChEBI" id="CHEBI:43474"/>
        <dbReference type="ChEBI" id="CHEBI:46858"/>
        <dbReference type="ChEBI" id="CHEBI:61978"/>
        <dbReference type="EC" id="3.1.3.48"/>
    </reaction>
</comment>
<feature type="transmembrane region" description="Helical" evidence="6">
    <location>
        <begin position="22"/>
        <end position="45"/>
    </location>
</feature>
<accession>A0A9Q1CA61</accession>
<dbReference type="GO" id="GO:0004725">
    <property type="term" value="F:protein tyrosine phosphatase activity"/>
    <property type="evidence" value="ECO:0007669"/>
    <property type="project" value="UniProtKB-EC"/>
</dbReference>
<keyword evidence="3" id="KW-0904">Protein phosphatase</keyword>
<feature type="domain" description="Tyrosine specific protein phosphatases" evidence="8">
    <location>
        <begin position="321"/>
        <end position="392"/>
    </location>
</feature>
<dbReference type="Proteomes" id="UP001152320">
    <property type="component" value="Chromosome 6"/>
</dbReference>
<dbReference type="InterPro" id="IPR000387">
    <property type="entry name" value="Tyr_Pase_dom"/>
</dbReference>
<evidence type="ECO:0000259" key="7">
    <source>
        <dbReference type="PROSITE" id="PS50055"/>
    </source>
</evidence>
<sequence length="630" mass="72910">MIPSFTTFIPVNAVVGGDSSPVTIAVTATLSVLVVLLIILAAVIIKEVNKTIIDWQMIEFVFYSKFASVRRREKKKPLTTDYEISGATNNSYIKDVNEPEGFSKNAEETEEEDEALYTNLEKPVSILIADLEKYMRDCESSNSRKLEQQFKLLNGDRQFASHVGDKEQNKTKNRFKNMIAYDHSRVVLDIIDGDPDSDYYNANYVKNIESEVAFIASQGPNKASVGDFWRMVWRENVCNIVMLTNLIEDGKDRCIQYWPPTVGATKRFGEIKLQLESDEQFGDYNIRELQVKLGENVRTVTNWHFKTWPDKDVPDQPSPLIEFARRIKTYQKTAPGHLLVHCSAGVGRTGTFIALYTLMDVIETDTKIDIYGYVERMRQDRIKMVQTEIQYKFLHECMLEIFLTGNTKIPVKNMESFDLQAEKENLKRQFKVLAKLDKRSTSPHAATPEESEKSRYPKIVPVDKRRPFLQTPGKTSNSNYINACFVTSYRKKDAFIATQSPLPNTVEDFWRLVYDWKCPLIVMLNQLDPRDKTCCKYWPENVSSRFGNMTVMLKEEKNVGIYVQRQFELIDAFNQEPRFVHHMQLNSWDERNQQDLTILIHDMEKIQQDYSMVAPAVIHCMMSTIFAINY</sequence>
<dbReference type="EC" id="3.1.3.48" evidence="1"/>
<evidence type="ECO:0000313" key="9">
    <source>
        <dbReference type="EMBL" id="KAJ8040911.1"/>
    </source>
</evidence>
<dbReference type="EMBL" id="JAIZAY010000006">
    <property type="protein sequence ID" value="KAJ8040911.1"/>
    <property type="molecule type" value="Genomic_DNA"/>
</dbReference>
<protein>
    <recommendedName>
        <fullName evidence="1">protein-tyrosine-phosphatase</fullName>
        <ecNumber evidence="1">3.1.3.48</ecNumber>
    </recommendedName>
</protein>
<organism evidence="9 10">
    <name type="scientific">Holothuria leucospilota</name>
    <name type="common">Black long sea cucumber</name>
    <name type="synonym">Mertensiothuria leucospilota</name>
    <dbReference type="NCBI Taxonomy" id="206669"/>
    <lineage>
        <taxon>Eukaryota</taxon>
        <taxon>Metazoa</taxon>
        <taxon>Echinodermata</taxon>
        <taxon>Eleutherozoa</taxon>
        <taxon>Echinozoa</taxon>
        <taxon>Holothuroidea</taxon>
        <taxon>Aspidochirotacea</taxon>
        <taxon>Aspidochirotida</taxon>
        <taxon>Holothuriidae</taxon>
        <taxon>Holothuria</taxon>
    </lineage>
</organism>
<dbReference type="InterPro" id="IPR016130">
    <property type="entry name" value="Tyr_Pase_AS"/>
</dbReference>
<dbReference type="PANTHER" id="PTHR19134">
    <property type="entry name" value="RECEPTOR-TYPE TYROSINE-PROTEIN PHOSPHATASE"/>
    <property type="match status" value="1"/>
</dbReference>
<dbReference type="PRINTS" id="PR00700">
    <property type="entry name" value="PRTYPHPHTASE"/>
</dbReference>
<evidence type="ECO:0000256" key="2">
    <source>
        <dbReference type="ARBA" id="ARBA00022801"/>
    </source>
</evidence>
<evidence type="ECO:0000256" key="4">
    <source>
        <dbReference type="ARBA" id="ARBA00051722"/>
    </source>
</evidence>
<feature type="domain" description="Tyrosine-protein phosphatase" evidence="7">
    <location>
        <begin position="426"/>
        <end position="630"/>
    </location>
</feature>
<comment type="caution">
    <text evidence="9">The sequence shown here is derived from an EMBL/GenBank/DDBJ whole genome shotgun (WGS) entry which is preliminary data.</text>
</comment>
<dbReference type="InterPro" id="IPR029021">
    <property type="entry name" value="Prot-tyrosine_phosphatase-like"/>
</dbReference>
<evidence type="ECO:0000313" key="10">
    <source>
        <dbReference type="Proteomes" id="UP001152320"/>
    </source>
</evidence>
<keyword evidence="9" id="KW-0675">Receptor</keyword>
<dbReference type="Gene3D" id="3.90.190.10">
    <property type="entry name" value="Protein tyrosine phosphatase superfamily"/>
    <property type="match status" value="2"/>
</dbReference>
<keyword evidence="6" id="KW-1133">Transmembrane helix</keyword>
<dbReference type="SMART" id="SM00404">
    <property type="entry name" value="PTPc_motif"/>
    <property type="match status" value="1"/>
</dbReference>
<dbReference type="PROSITE" id="PS50056">
    <property type="entry name" value="TYR_PHOSPHATASE_2"/>
    <property type="match status" value="1"/>
</dbReference>
<reference evidence="9" key="1">
    <citation type="submission" date="2021-10" db="EMBL/GenBank/DDBJ databases">
        <title>Tropical sea cucumber genome reveals ecological adaptation and Cuvierian tubules defense mechanism.</title>
        <authorList>
            <person name="Chen T."/>
        </authorList>
    </citation>
    <scope>NUCLEOTIDE SEQUENCE</scope>
    <source>
        <strain evidence="9">Nanhai2018</strain>
        <tissue evidence="9">Muscle</tissue>
    </source>
</reference>
<evidence type="ECO:0000256" key="6">
    <source>
        <dbReference type="SAM" id="Phobius"/>
    </source>
</evidence>
<gene>
    <name evidence="9" type="ORF">HOLleu_15358</name>
</gene>
<dbReference type="PANTHER" id="PTHR19134:SF560">
    <property type="entry name" value="PROTEIN-TYROSINE-PHOSPHATASE"/>
    <property type="match status" value="1"/>
</dbReference>
<evidence type="ECO:0000256" key="5">
    <source>
        <dbReference type="SAM" id="MobiDB-lite"/>
    </source>
</evidence>
<dbReference type="FunFam" id="3.90.190.10:FF:000102">
    <property type="entry name" value="Receptor-type tyrosine-protein phosphatase"/>
    <property type="match status" value="1"/>
</dbReference>
<dbReference type="SUPFAM" id="SSF52799">
    <property type="entry name" value="(Phosphotyrosine protein) phosphatases II"/>
    <property type="match status" value="2"/>
</dbReference>
<dbReference type="PROSITE" id="PS50055">
    <property type="entry name" value="TYR_PHOSPHATASE_PTP"/>
    <property type="match status" value="2"/>
</dbReference>
<dbReference type="SMART" id="SM00194">
    <property type="entry name" value="PTPc"/>
    <property type="match status" value="2"/>
</dbReference>
<evidence type="ECO:0000259" key="8">
    <source>
        <dbReference type="PROSITE" id="PS50056"/>
    </source>
</evidence>
<dbReference type="CDD" id="cd00047">
    <property type="entry name" value="PTPc"/>
    <property type="match status" value="1"/>
</dbReference>
<proteinExistence type="predicted"/>
<keyword evidence="6" id="KW-0812">Transmembrane</keyword>
<keyword evidence="10" id="KW-1185">Reference proteome</keyword>
<feature type="region of interest" description="Disordered" evidence="5">
    <location>
        <begin position="437"/>
        <end position="456"/>
    </location>
</feature>
<evidence type="ECO:0000256" key="3">
    <source>
        <dbReference type="ARBA" id="ARBA00022912"/>
    </source>
</evidence>